<dbReference type="InterPro" id="IPR029063">
    <property type="entry name" value="SAM-dependent_MTases_sf"/>
</dbReference>
<protein>
    <recommendedName>
        <fullName evidence="3">Methyltransferase-like protein 13</fullName>
    </recommendedName>
</protein>
<dbReference type="SUPFAM" id="SSF53335">
    <property type="entry name" value="S-adenosyl-L-methionine-dependent methyltransferases"/>
    <property type="match status" value="1"/>
</dbReference>
<dbReference type="EMBL" id="JAMYWD010000001">
    <property type="protein sequence ID" value="KAJ4980342.1"/>
    <property type="molecule type" value="Genomic_DNA"/>
</dbReference>
<dbReference type="Proteomes" id="UP001141806">
    <property type="component" value="Unassembled WGS sequence"/>
</dbReference>
<evidence type="ECO:0008006" key="3">
    <source>
        <dbReference type="Google" id="ProtNLM"/>
    </source>
</evidence>
<comment type="caution">
    <text evidence="1">The sequence shown here is derived from an EMBL/GenBank/DDBJ whole genome shotgun (WGS) entry which is preliminary data.</text>
</comment>
<sequence>MAVDGGTFETLVPSQFISFTIPNPHHRSNSTPTPYGAYLRIAVLDSPVRIAGEQPGIAAMLVPVDRENDWIFSTEAGHLQLLLNSAGFSRLILVGNIPQSSGNFYNRRRLLDNTKAYQAEFEESLKLLLFGLFPKTCFKNGLPHVPFLVYEDNVIRSVVVEKCSGSCVGEMLVEDIEIEIQDESGDSLKREFRRRLRFKRMPNLVQTEVRISPVNRDYSGNFELGEEVDFWPEMGILVHPYLPPMVASLSLIAPYLEQRLESGSRPRVFCVGVGGGALLTFLARHFGFEVMGVEADEMVLRVAREFFGLKDGEFLRVCCGDGIEVLDKFARCAINQNSDSAVCHVETDGCLNIFGGCYGRMDVIMVDLDSGDARNGISAPPSEFVQMHILVAAKLALNEPGILVVNVIPPSRSFYDSLILEFREVFSELYEIDVGNEENLVLIATVSSIDFVHNGDGNSIGKKLKLILAGSFLDSIRKI</sequence>
<name>A0A9Q0L0Z4_9MAGN</name>
<evidence type="ECO:0000313" key="2">
    <source>
        <dbReference type="Proteomes" id="UP001141806"/>
    </source>
</evidence>
<organism evidence="1 2">
    <name type="scientific">Protea cynaroides</name>
    <dbReference type="NCBI Taxonomy" id="273540"/>
    <lineage>
        <taxon>Eukaryota</taxon>
        <taxon>Viridiplantae</taxon>
        <taxon>Streptophyta</taxon>
        <taxon>Embryophyta</taxon>
        <taxon>Tracheophyta</taxon>
        <taxon>Spermatophyta</taxon>
        <taxon>Magnoliopsida</taxon>
        <taxon>Proteales</taxon>
        <taxon>Proteaceae</taxon>
        <taxon>Protea</taxon>
    </lineage>
</organism>
<proteinExistence type="predicted"/>
<dbReference type="CDD" id="cd02440">
    <property type="entry name" value="AdoMet_MTases"/>
    <property type="match status" value="1"/>
</dbReference>
<dbReference type="OrthoDB" id="411785at2759"/>
<gene>
    <name evidence="1" type="ORF">NE237_031179</name>
</gene>
<dbReference type="AlphaFoldDB" id="A0A9Q0L0Z4"/>
<accession>A0A9Q0L0Z4</accession>
<evidence type="ECO:0000313" key="1">
    <source>
        <dbReference type="EMBL" id="KAJ4980342.1"/>
    </source>
</evidence>
<dbReference type="Gene3D" id="3.40.50.150">
    <property type="entry name" value="Vaccinia Virus protein VP39"/>
    <property type="match status" value="1"/>
</dbReference>
<reference evidence="1" key="1">
    <citation type="journal article" date="2023" name="Plant J.">
        <title>The genome of the king protea, Protea cynaroides.</title>
        <authorList>
            <person name="Chang J."/>
            <person name="Duong T.A."/>
            <person name="Schoeman C."/>
            <person name="Ma X."/>
            <person name="Roodt D."/>
            <person name="Barker N."/>
            <person name="Li Z."/>
            <person name="Van de Peer Y."/>
            <person name="Mizrachi E."/>
        </authorList>
    </citation>
    <scope>NUCLEOTIDE SEQUENCE</scope>
    <source>
        <tissue evidence="1">Young leaves</tissue>
    </source>
</reference>
<keyword evidence="2" id="KW-1185">Reference proteome</keyword>